<evidence type="ECO:0000256" key="1">
    <source>
        <dbReference type="ARBA" id="ARBA00009697"/>
    </source>
</evidence>
<dbReference type="InterPro" id="IPR036388">
    <property type="entry name" value="WH-like_DNA-bd_sf"/>
</dbReference>
<evidence type="ECO:0000256" key="2">
    <source>
        <dbReference type="ARBA" id="ARBA00017953"/>
    </source>
</evidence>
<comment type="subcellular location">
    <subcellularLocation>
        <location evidence="6">Cytoplasm</location>
    </subcellularLocation>
    <subcellularLocation>
        <location evidence="6">Endosome</location>
    </subcellularLocation>
</comment>
<proteinExistence type="inferred from homology"/>
<dbReference type="Gene3D" id="1.10.10.10">
    <property type="entry name" value="Winged helix-like DNA-binding domain superfamily/Winged helix DNA-binding domain"/>
    <property type="match status" value="2"/>
</dbReference>
<comment type="subunit">
    <text evidence="6">Component of the endosomal sorting complex required for transport II (ESCRT-II).</text>
</comment>
<evidence type="ECO:0000256" key="4">
    <source>
        <dbReference type="ARBA" id="ARBA00022490"/>
    </source>
</evidence>
<keyword evidence="6" id="KW-0967">Endosome</keyword>
<comment type="similarity">
    <text evidence="1 6">Belongs to the VPS36 family.</text>
</comment>
<dbReference type="PANTHER" id="PTHR13128">
    <property type="entry name" value="VACUOLAR PROTEIN-SORTING-ASSOCIATED PROTEIN 36"/>
    <property type="match status" value="1"/>
</dbReference>
<evidence type="ECO:0000256" key="5">
    <source>
        <dbReference type="ARBA" id="ARBA00022927"/>
    </source>
</evidence>
<protein>
    <recommendedName>
        <fullName evidence="2 6">Vacuolar protein-sorting-associated protein 36</fullName>
    </recommendedName>
    <alternativeName>
        <fullName evidence="6">ESCRT-II complex subunit VPS36</fullName>
    </alternativeName>
</protein>
<dbReference type="FunFam" id="1.10.10.10:FF:000416">
    <property type="entry name" value="Vacuolar protein-sorting-associated protein 36"/>
    <property type="match status" value="1"/>
</dbReference>
<dbReference type="GO" id="GO:0043328">
    <property type="term" value="P:protein transport to vacuole involved in ubiquitin-dependent protein catabolic process via the multivesicular body sorting pathway"/>
    <property type="evidence" value="ECO:0007669"/>
    <property type="project" value="UniProtKB-UniRule"/>
</dbReference>
<keyword evidence="5 6" id="KW-0653">Protein transport</keyword>
<dbReference type="EMBL" id="CAKOGP040000224">
    <property type="protein sequence ID" value="CAJ1932637.1"/>
    <property type="molecule type" value="Genomic_DNA"/>
</dbReference>
<dbReference type="Gene3D" id="6.10.140.260">
    <property type="match status" value="1"/>
</dbReference>
<comment type="caution">
    <text evidence="7">The sequence shown here is derived from an EMBL/GenBank/DDBJ whole genome shotgun (WGS) entry which is preliminary data.</text>
</comment>
<dbReference type="GO" id="GO:0043130">
    <property type="term" value="F:ubiquitin binding"/>
    <property type="evidence" value="ECO:0007669"/>
    <property type="project" value="UniProtKB-UniRule"/>
</dbReference>
<dbReference type="InterPro" id="IPR036390">
    <property type="entry name" value="WH_DNA-bd_sf"/>
</dbReference>
<keyword evidence="4 6" id="KW-0963">Cytoplasm</keyword>
<keyword evidence="8" id="KW-1185">Reference proteome</keyword>
<dbReference type="InterPro" id="IPR037855">
    <property type="entry name" value="Vps36"/>
</dbReference>
<dbReference type="SUPFAM" id="SSF46785">
    <property type="entry name" value="Winged helix' DNA-binding domain"/>
    <property type="match status" value="1"/>
</dbReference>
<evidence type="ECO:0000313" key="7">
    <source>
        <dbReference type="EMBL" id="CAJ1932637.1"/>
    </source>
</evidence>
<accession>A0AAD2CFV9</accession>
<comment type="function">
    <text evidence="6">Component of the ESCRT-II complex (endosomal sorting complex required for transport II), which is required for multivesicular body (MVB) formation and sorting of endosomal cargo proteins into MVBs.</text>
</comment>
<evidence type="ECO:0000313" key="8">
    <source>
        <dbReference type="Proteomes" id="UP001295423"/>
    </source>
</evidence>
<dbReference type="GO" id="GO:0032266">
    <property type="term" value="F:phosphatidylinositol-3-phosphate binding"/>
    <property type="evidence" value="ECO:0007669"/>
    <property type="project" value="UniProtKB-UniRule"/>
</dbReference>
<gene>
    <name evidence="7" type="ORF">CYCCA115_LOCUS2936</name>
</gene>
<dbReference type="InterPro" id="IPR040608">
    <property type="entry name" value="Snf8/Vps36"/>
</dbReference>
<evidence type="ECO:0000256" key="3">
    <source>
        <dbReference type="ARBA" id="ARBA00022448"/>
    </source>
</evidence>
<keyword evidence="3 6" id="KW-0813">Transport</keyword>
<dbReference type="Pfam" id="PF04157">
    <property type="entry name" value="EAP30"/>
    <property type="match status" value="1"/>
</dbReference>
<dbReference type="PANTHER" id="PTHR13128:SF12">
    <property type="entry name" value="VACUOLAR PROTEIN-SORTING-ASSOCIATED PROTEIN 36"/>
    <property type="match status" value="1"/>
</dbReference>
<dbReference type="AlphaFoldDB" id="A0AAD2CFV9"/>
<reference evidence="7" key="1">
    <citation type="submission" date="2023-08" db="EMBL/GenBank/DDBJ databases">
        <authorList>
            <person name="Audoor S."/>
            <person name="Bilcke G."/>
        </authorList>
    </citation>
    <scope>NUCLEOTIDE SEQUENCE</scope>
</reference>
<name>A0AAD2CFV9_9STRA</name>
<organism evidence="7 8">
    <name type="scientific">Cylindrotheca closterium</name>
    <dbReference type="NCBI Taxonomy" id="2856"/>
    <lineage>
        <taxon>Eukaryota</taxon>
        <taxon>Sar</taxon>
        <taxon>Stramenopiles</taxon>
        <taxon>Ochrophyta</taxon>
        <taxon>Bacillariophyta</taxon>
        <taxon>Bacillariophyceae</taxon>
        <taxon>Bacillariophycidae</taxon>
        <taxon>Bacillariales</taxon>
        <taxon>Bacillariaceae</taxon>
        <taxon>Cylindrotheca</taxon>
    </lineage>
</organism>
<dbReference type="Proteomes" id="UP001295423">
    <property type="component" value="Unassembled WGS sequence"/>
</dbReference>
<sequence>MDWSPFYGLSLAKLTPSGLLQLDTLDHEVELLRRNNVELRSESLEPIYPSPFENVTWKPRTENLTIVVTTHRLVLFDNHNSNNNNNNHHQARFIHLSNLHQCQRAGGPSMTSWNASYKLRLSTFQYGDLILAFKSASTSEKDRENTKDRIETSLQRRAWETATRLQEKQKTNEQLAKRRVGVDHILTKNKMRHRQAAKLADEALSGDSEQLLQEASELIGVIQKYVSTLKKGEGNKEEQDDEAQQLASLLQDMGMASALTKKQVGGGSNKRGGKKNNDEYYELLARQVADFLLPKLPTMGGVITLTDVFCLFNRARGTNLISPDDLNQACELFSTLNLGISKRTFPSGIMIIQLDQMLASADKIASLCPTTALEASHELKVSPLLAAEQLEEAERKGILCRDVTLERTCFYVSDPFFAAY</sequence>
<dbReference type="GO" id="GO:0031902">
    <property type="term" value="C:late endosome membrane"/>
    <property type="evidence" value="ECO:0007669"/>
    <property type="project" value="UniProtKB-UniRule"/>
</dbReference>
<dbReference type="GO" id="GO:0000814">
    <property type="term" value="C:ESCRT II complex"/>
    <property type="evidence" value="ECO:0007669"/>
    <property type="project" value="UniProtKB-UniRule"/>
</dbReference>
<evidence type="ECO:0000256" key="6">
    <source>
        <dbReference type="RuleBase" id="RU367095"/>
    </source>
</evidence>